<gene>
    <name evidence="3" type="ORF">SAMN05443668_102577</name>
</gene>
<protein>
    <submittedName>
        <fullName evidence="3">Putative restriction endonuclease</fullName>
    </submittedName>
</protein>
<reference evidence="3 4" key="1">
    <citation type="submission" date="2016-11" db="EMBL/GenBank/DDBJ databases">
        <authorList>
            <person name="Jaros S."/>
            <person name="Januszkiewicz K."/>
            <person name="Wedrychowicz H."/>
        </authorList>
    </citation>
    <scope>NUCLEOTIDE SEQUENCE [LARGE SCALE GENOMIC DNA]</scope>
    <source>
        <strain evidence="3 4">DSM 46144</strain>
    </source>
</reference>
<dbReference type="PANTHER" id="PTHR35400">
    <property type="entry name" value="SLR1083 PROTEIN"/>
    <property type="match status" value="1"/>
</dbReference>
<feature type="region of interest" description="Disordered" evidence="1">
    <location>
        <begin position="111"/>
        <end position="148"/>
    </location>
</feature>
<evidence type="ECO:0000313" key="3">
    <source>
        <dbReference type="EMBL" id="SHN02082.1"/>
    </source>
</evidence>
<dbReference type="Proteomes" id="UP000184440">
    <property type="component" value="Unassembled WGS sequence"/>
</dbReference>
<dbReference type="EMBL" id="FRCS01000002">
    <property type="protein sequence ID" value="SHN02082.1"/>
    <property type="molecule type" value="Genomic_DNA"/>
</dbReference>
<keyword evidence="3" id="KW-0255">Endonuclease</keyword>
<dbReference type="PANTHER" id="PTHR35400:SF3">
    <property type="entry name" value="SLL1072 PROTEIN"/>
    <property type="match status" value="1"/>
</dbReference>
<feature type="domain" description="Putative restriction endonuclease" evidence="2">
    <location>
        <begin position="4"/>
        <end position="113"/>
    </location>
</feature>
<keyword evidence="4" id="KW-1185">Reference proteome</keyword>
<evidence type="ECO:0000259" key="2">
    <source>
        <dbReference type="Pfam" id="PF05685"/>
    </source>
</evidence>
<dbReference type="Pfam" id="PF05685">
    <property type="entry name" value="Uma2"/>
    <property type="match status" value="1"/>
</dbReference>
<keyword evidence="3" id="KW-0378">Hydrolase</keyword>
<organism evidence="3 4">
    <name type="scientific">Cryptosporangium aurantiacum</name>
    <dbReference type="NCBI Taxonomy" id="134849"/>
    <lineage>
        <taxon>Bacteria</taxon>
        <taxon>Bacillati</taxon>
        <taxon>Actinomycetota</taxon>
        <taxon>Actinomycetes</taxon>
        <taxon>Cryptosporangiales</taxon>
        <taxon>Cryptosporangiaceae</taxon>
        <taxon>Cryptosporangium</taxon>
    </lineage>
</organism>
<dbReference type="InterPro" id="IPR008538">
    <property type="entry name" value="Uma2"/>
</dbReference>
<proteinExistence type="predicted"/>
<evidence type="ECO:0000256" key="1">
    <source>
        <dbReference type="SAM" id="MobiDB-lite"/>
    </source>
</evidence>
<keyword evidence="3" id="KW-0540">Nuclease</keyword>
<name>A0A1M7NEH9_9ACTN</name>
<sequence length="182" mass="20303">MLVDEFERIATAAQREGVRLEFLLGKLGVKVEPDGNHGEIFRWVMQRCLQHRPGLWLYPARGLRVKAYRNGHAKPDGALAPEGSFGPGEWADADHVLMVLEVTSYDADTDKRDPRVRAARIRRDRHSGISADRSGGGRGSSHSAPEDGVYATLVRRPFGKSVELPEPVGIVFETEPLKEWIH</sequence>
<dbReference type="AlphaFoldDB" id="A0A1M7NEH9"/>
<dbReference type="GO" id="GO:0004519">
    <property type="term" value="F:endonuclease activity"/>
    <property type="evidence" value="ECO:0007669"/>
    <property type="project" value="UniProtKB-KW"/>
</dbReference>
<accession>A0A1M7NEH9</accession>
<evidence type="ECO:0000313" key="4">
    <source>
        <dbReference type="Proteomes" id="UP000184440"/>
    </source>
</evidence>